<dbReference type="Gene3D" id="2.70.70.10">
    <property type="entry name" value="Glucose Permease (Domain IIA)"/>
    <property type="match status" value="1"/>
</dbReference>
<evidence type="ECO:0000313" key="8">
    <source>
        <dbReference type="EMBL" id="MCQ4122045.1"/>
    </source>
</evidence>
<sequence length="153" mass="15752">MSLSVQAPLPGRVLALADVPDPVFAGQMVGAGVAIEPSRDRGPLDVVAPISGKILKLHPHAFVILGSAGRGVLVHLGIDTVKLRGEGFTLLAAEGDQVEAGDPVVRFDPTEIDGTGYSAVCPVVVMDSAPDSLADNTVGAEVTTGERLFDWTA</sequence>
<comment type="subcellular location">
    <subcellularLocation>
        <location evidence="1">Cytoplasm</location>
    </subcellularLocation>
</comment>
<keyword evidence="9" id="KW-1185">Reference proteome</keyword>
<evidence type="ECO:0000256" key="6">
    <source>
        <dbReference type="ARBA" id="ARBA00022777"/>
    </source>
</evidence>
<dbReference type="InterPro" id="IPR001127">
    <property type="entry name" value="PTS_EIIA_1_perm"/>
</dbReference>
<keyword evidence="5" id="KW-0598">Phosphotransferase system</keyword>
<keyword evidence="3 8" id="KW-0762">Sugar transport</keyword>
<name>A0ABT1QIF6_9NOCA</name>
<evidence type="ECO:0000256" key="3">
    <source>
        <dbReference type="ARBA" id="ARBA00022597"/>
    </source>
</evidence>
<dbReference type="PROSITE" id="PS51093">
    <property type="entry name" value="PTS_EIIA_TYPE_1"/>
    <property type="match status" value="1"/>
</dbReference>
<protein>
    <submittedName>
        <fullName evidence="8">PTS glucose transporter subunit IIA</fullName>
    </submittedName>
</protein>
<dbReference type="EMBL" id="JANFQF010000024">
    <property type="protein sequence ID" value="MCQ4122045.1"/>
    <property type="molecule type" value="Genomic_DNA"/>
</dbReference>
<feature type="domain" description="PTS EIIA type-1" evidence="7">
    <location>
        <begin position="21"/>
        <end position="127"/>
    </location>
</feature>
<evidence type="ECO:0000256" key="4">
    <source>
        <dbReference type="ARBA" id="ARBA00022679"/>
    </source>
</evidence>
<evidence type="ECO:0000259" key="7">
    <source>
        <dbReference type="PROSITE" id="PS51093"/>
    </source>
</evidence>
<dbReference type="PANTHER" id="PTHR45008">
    <property type="entry name" value="PTS SYSTEM GLUCOSE-SPECIFIC EIIA COMPONENT"/>
    <property type="match status" value="1"/>
</dbReference>
<proteinExistence type="predicted"/>
<dbReference type="SUPFAM" id="SSF51261">
    <property type="entry name" value="Duplicated hybrid motif"/>
    <property type="match status" value="1"/>
</dbReference>
<comment type="caution">
    <text evidence="8">The sequence shown here is derived from an EMBL/GenBank/DDBJ whole genome shotgun (WGS) entry which is preliminary data.</text>
</comment>
<dbReference type="Proteomes" id="UP001524501">
    <property type="component" value="Unassembled WGS sequence"/>
</dbReference>
<evidence type="ECO:0000313" key="9">
    <source>
        <dbReference type="Proteomes" id="UP001524501"/>
    </source>
</evidence>
<dbReference type="InterPro" id="IPR050890">
    <property type="entry name" value="PTS_EIIA_component"/>
</dbReference>
<dbReference type="InterPro" id="IPR011055">
    <property type="entry name" value="Dup_hybrid_motif"/>
</dbReference>
<evidence type="ECO:0000256" key="2">
    <source>
        <dbReference type="ARBA" id="ARBA00022448"/>
    </source>
</evidence>
<evidence type="ECO:0000256" key="1">
    <source>
        <dbReference type="ARBA" id="ARBA00004496"/>
    </source>
</evidence>
<dbReference type="PROSITE" id="PS00371">
    <property type="entry name" value="PTS_EIIA_TYPE_1_HIS"/>
    <property type="match status" value="1"/>
</dbReference>
<evidence type="ECO:0000256" key="5">
    <source>
        <dbReference type="ARBA" id="ARBA00022683"/>
    </source>
</evidence>
<reference evidence="8 9" key="1">
    <citation type="submission" date="2022-07" db="EMBL/GenBank/DDBJ databases">
        <title>Degradation activity of malathion, p-nitrophenol and potential low-temperature adaptation strategy of Rhodococcus sp. FXJ9.536.</title>
        <authorList>
            <person name="Huang J."/>
            <person name="Huang Y."/>
        </authorList>
    </citation>
    <scope>NUCLEOTIDE SEQUENCE [LARGE SCALE GENOMIC DNA]</scope>
    <source>
        <strain evidence="8 9">FXJ9.536</strain>
    </source>
</reference>
<dbReference type="Pfam" id="PF00358">
    <property type="entry name" value="PTS_EIIA_1"/>
    <property type="match status" value="1"/>
</dbReference>
<dbReference type="NCBIfam" id="TIGR00830">
    <property type="entry name" value="PTBA"/>
    <property type="match status" value="1"/>
</dbReference>
<keyword evidence="4" id="KW-0808">Transferase</keyword>
<accession>A0ABT1QIF6</accession>
<dbReference type="PANTHER" id="PTHR45008:SF1">
    <property type="entry name" value="PTS SYSTEM GLUCOSE-SPECIFIC EIIA COMPONENT"/>
    <property type="match status" value="1"/>
</dbReference>
<gene>
    <name evidence="8" type="ORF">NOF53_23265</name>
</gene>
<dbReference type="RefSeq" id="WP_255973202.1">
    <property type="nucleotide sequence ID" value="NZ_JANFQF010000024.1"/>
</dbReference>
<keyword evidence="6" id="KW-0418">Kinase</keyword>
<organism evidence="8 9">
    <name type="scientific">Rhodococcus tibetensis</name>
    <dbReference type="NCBI Taxonomy" id="2965064"/>
    <lineage>
        <taxon>Bacteria</taxon>
        <taxon>Bacillati</taxon>
        <taxon>Actinomycetota</taxon>
        <taxon>Actinomycetes</taxon>
        <taxon>Mycobacteriales</taxon>
        <taxon>Nocardiaceae</taxon>
        <taxon>Rhodococcus</taxon>
    </lineage>
</organism>
<keyword evidence="2" id="KW-0813">Transport</keyword>